<evidence type="ECO:0000313" key="3">
    <source>
        <dbReference type="Proteomes" id="UP000192491"/>
    </source>
</evidence>
<accession>A0A1Y1Q8R4</accession>
<comment type="caution">
    <text evidence="2">The sequence shown here is derived from an EMBL/GenBank/DDBJ whole genome shotgun (WGS) entry which is preliminary data.</text>
</comment>
<gene>
    <name evidence="2" type="ORF">BWK73_49770</name>
</gene>
<dbReference type="AlphaFoldDB" id="A0A1Y1Q8R4"/>
<feature type="transmembrane region" description="Helical" evidence="1">
    <location>
        <begin position="40"/>
        <end position="60"/>
    </location>
</feature>
<protein>
    <submittedName>
        <fullName evidence="2">Uncharacterized protein</fullName>
    </submittedName>
</protein>
<dbReference type="Proteomes" id="UP000192491">
    <property type="component" value="Unassembled WGS sequence"/>
</dbReference>
<reference evidence="2 3" key="1">
    <citation type="submission" date="2017-01" db="EMBL/GenBank/DDBJ databases">
        <title>Novel large sulfur bacteria in the metagenomes of groundwater-fed chemosynthetic microbial mats in the Lake Huron basin.</title>
        <authorList>
            <person name="Sharrar A.M."/>
            <person name="Flood B.E."/>
            <person name="Bailey J.V."/>
            <person name="Jones D.S."/>
            <person name="Biddanda B."/>
            <person name="Ruberg S.A."/>
            <person name="Marcus D.N."/>
            <person name="Dick G.J."/>
        </authorList>
    </citation>
    <scope>NUCLEOTIDE SEQUENCE [LARGE SCALE GENOMIC DNA]</scope>
    <source>
        <strain evidence="2">A8</strain>
    </source>
</reference>
<dbReference type="EMBL" id="MTEJ01000682">
    <property type="protein sequence ID" value="OQW99814.1"/>
    <property type="molecule type" value="Genomic_DNA"/>
</dbReference>
<keyword evidence="1" id="KW-0472">Membrane</keyword>
<name>A0A1Y1Q8R4_9GAMM</name>
<organism evidence="2 3">
    <name type="scientific">Thiothrix lacustris</name>
    <dbReference type="NCBI Taxonomy" id="525917"/>
    <lineage>
        <taxon>Bacteria</taxon>
        <taxon>Pseudomonadati</taxon>
        <taxon>Pseudomonadota</taxon>
        <taxon>Gammaproteobacteria</taxon>
        <taxon>Thiotrichales</taxon>
        <taxon>Thiotrichaceae</taxon>
        <taxon>Thiothrix</taxon>
    </lineage>
</organism>
<evidence type="ECO:0000313" key="2">
    <source>
        <dbReference type="EMBL" id="OQW99814.1"/>
    </source>
</evidence>
<evidence type="ECO:0000256" key="1">
    <source>
        <dbReference type="SAM" id="Phobius"/>
    </source>
</evidence>
<keyword evidence="1" id="KW-1133">Transmembrane helix</keyword>
<keyword evidence="1" id="KW-0812">Transmembrane</keyword>
<proteinExistence type="predicted"/>
<sequence length="67" mass="7745">MLQQNPAQQQVYQPSRRRVKRRVAAKPSVQHATPMNKTDVSFAAVIVKLIVVLFLAYIIIPMEWLQK</sequence>